<dbReference type="InterPro" id="IPR036467">
    <property type="entry name" value="LS/RS_sf"/>
</dbReference>
<evidence type="ECO:0000256" key="7">
    <source>
        <dbReference type="HAMAP-Rule" id="MF_00178"/>
    </source>
</evidence>
<comment type="function">
    <text evidence="7">Catalyzes the formation of 6,7-dimethyl-8-ribityllumazine by condensation of 5-amino-6-(D-ribitylamino)uracil with 3,4-dihydroxy-2-butanone 4-phosphate. This is the penultimate step in the biosynthesis of riboflavin.</text>
</comment>
<evidence type="ECO:0000256" key="5">
    <source>
        <dbReference type="ARBA" id="ARBA00022679"/>
    </source>
</evidence>
<evidence type="ECO:0000256" key="4">
    <source>
        <dbReference type="ARBA" id="ARBA00022619"/>
    </source>
</evidence>
<dbReference type="PANTHER" id="PTHR21058">
    <property type="entry name" value="6,7-DIMETHYL-8-RIBITYLLUMAZINE SYNTHASE DMRL SYNTHASE LUMAZINE SYNTHASE"/>
    <property type="match status" value="1"/>
</dbReference>
<protein>
    <recommendedName>
        <fullName evidence="3 7">6,7-dimethyl-8-ribityllumazine synthase</fullName>
        <shortName evidence="7">DMRL synthase</shortName>
        <shortName evidence="7">LS</shortName>
        <shortName evidence="7">Lumazine synthase</shortName>
        <ecNumber evidence="3 7">2.5.1.78</ecNumber>
    </recommendedName>
</protein>
<dbReference type="GO" id="GO:0009231">
    <property type="term" value="P:riboflavin biosynthetic process"/>
    <property type="evidence" value="ECO:0007669"/>
    <property type="project" value="UniProtKB-UniRule"/>
</dbReference>
<dbReference type="UniPathway" id="UPA00275">
    <property type="reaction ID" value="UER00404"/>
</dbReference>
<feature type="binding site" evidence="7">
    <location>
        <position position="103"/>
    </location>
    <ligand>
        <name>5-amino-6-(D-ribitylamino)uracil</name>
        <dbReference type="ChEBI" id="CHEBI:15934"/>
    </ligand>
</feature>
<feature type="active site" description="Proton donor" evidence="7">
    <location>
        <position position="78"/>
    </location>
</feature>
<comment type="catalytic activity">
    <reaction evidence="6 7">
        <text>(2S)-2-hydroxy-3-oxobutyl phosphate + 5-amino-6-(D-ribitylamino)uracil = 6,7-dimethyl-8-(1-D-ribityl)lumazine + phosphate + 2 H2O + H(+)</text>
        <dbReference type="Rhea" id="RHEA:26152"/>
        <dbReference type="ChEBI" id="CHEBI:15377"/>
        <dbReference type="ChEBI" id="CHEBI:15378"/>
        <dbReference type="ChEBI" id="CHEBI:15934"/>
        <dbReference type="ChEBI" id="CHEBI:43474"/>
        <dbReference type="ChEBI" id="CHEBI:58201"/>
        <dbReference type="ChEBI" id="CHEBI:58830"/>
        <dbReference type="EC" id="2.5.1.78"/>
    </reaction>
</comment>
<feature type="binding site" evidence="7">
    <location>
        <begin position="70"/>
        <end position="72"/>
    </location>
    <ligand>
        <name>5-amino-6-(D-ribitylamino)uracil</name>
        <dbReference type="ChEBI" id="CHEBI:15934"/>
    </ligand>
</feature>
<evidence type="ECO:0000256" key="6">
    <source>
        <dbReference type="ARBA" id="ARBA00048785"/>
    </source>
</evidence>
<dbReference type="GO" id="GO:0009349">
    <property type="term" value="C:riboflavin synthase complex"/>
    <property type="evidence" value="ECO:0007669"/>
    <property type="project" value="InterPro"/>
</dbReference>
<gene>
    <name evidence="7" type="primary">ribH</name>
    <name evidence="8" type="ORF">SAMN05421779_11423</name>
</gene>
<keyword evidence="9" id="KW-1185">Reference proteome</keyword>
<comment type="caution">
    <text evidence="7">Lacks conserved residue(s) required for the propagation of feature annotation.</text>
</comment>
<name>A0A1N7QBU5_9PROT</name>
<evidence type="ECO:0000256" key="1">
    <source>
        <dbReference type="ARBA" id="ARBA00004917"/>
    </source>
</evidence>
<dbReference type="AlphaFoldDB" id="A0A1N7QBU5"/>
<dbReference type="NCBIfam" id="NF009084">
    <property type="entry name" value="PRK12419.1"/>
    <property type="match status" value="1"/>
</dbReference>
<dbReference type="GO" id="GO:0000906">
    <property type="term" value="F:6,7-dimethyl-8-ribityllumazine synthase activity"/>
    <property type="evidence" value="ECO:0007669"/>
    <property type="project" value="UniProtKB-UniRule"/>
</dbReference>
<dbReference type="RefSeq" id="WP_076402181.1">
    <property type="nucleotide sequence ID" value="NZ_FTOA01000014.1"/>
</dbReference>
<dbReference type="Gene3D" id="3.40.50.960">
    <property type="entry name" value="Lumazine/riboflavin synthase"/>
    <property type="match status" value="1"/>
</dbReference>
<dbReference type="STRING" id="80876.SAMN05421779_11423"/>
<dbReference type="InterPro" id="IPR002180">
    <property type="entry name" value="LS/RS"/>
</dbReference>
<keyword evidence="5 7" id="KW-0808">Transferase</keyword>
<comment type="similarity">
    <text evidence="2 7">Belongs to the DMRL synthase family.</text>
</comment>
<dbReference type="PANTHER" id="PTHR21058:SF0">
    <property type="entry name" value="6,7-DIMETHYL-8-RIBITYLLUMAZINE SYNTHASE"/>
    <property type="match status" value="1"/>
</dbReference>
<dbReference type="Pfam" id="PF00885">
    <property type="entry name" value="DMRL_synthase"/>
    <property type="match status" value="1"/>
</dbReference>
<sequence length="153" mass="16575">MTDRIAFVQASWHSDILDGGYEAFVAELAGRGVDPARVDRVRVAGAFEIPLQIKLLAKSGRYAAAVAAGWIVDAGVYRHEFVATAVINALMSIQLETEVPVLSLVLTPHHFHSHDDHKDFFREHFVLKGAEAARACLSAIDGVAKARALAESV</sequence>
<evidence type="ECO:0000313" key="9">
    <source>
        <dbReference type="Proteomes" id="UP000185678"/>
    </source>
</evidence>
<dbReference type="GO" id="GO:0005829">
    <property type="term" value="C:cytosol"/>
    <property type="evidence" value="ECO:0007669"/>
    <property type="project" value="TreeGrafter"/>
</dbReference>
<dbReference type="SUPFAM" id="SSF52121">
    <property type="entry name" value="Lumazine synthase"/>
    <property type="match status" value="1"/>
</dbReference>
<dbReference type="InterPro" id="IPR034964">
    <property type="entry name" value="LS"/>
</dbReference>
<dbReference type="EMBL" id="FTOA01000014">
    <property type="protein sequence ID" value="SIT20353.1"/>
    <property type="molecule type" value="Genomic_DNA"/>
</dbReference>
<organism evidence="8 9">
    <name type="scientific">Insolitispirillum peregrinum</name>
    <dbReference type="NCBI Taxonomy" id="80876"/>
    <lineage>
        <taxon>Bacteria</taxon>
        <taxon>Pseudomonadati</taxon>
        <taxon>Pseudomonadota</taxon>
        <taxon>Alphaproteobacteria</taxon>
        <taxon>Rhodospirillales</taxon>
        <taxon>Novispirillaceae</taxon>
        <taxon>Insolitispirillum</taxon>
    </lineage>
</organism>
<feature type="binding site" evidence="7">
    <location>
        <position position="117"/>
    </location>
    <ligand>
        <name>(2S)-2-hydroxy-3-oxobutyl phosphate</name>
        <dbReference type="ChEBI" id="CHEBI:58830"/>
    </ligand>
</feature>
<evidence type="ECO:0000313" key="8">
    <source>
        <dbReference type="EMBL" id="SIT20353.1"/>
    </source>
</evidence>
<accession>A0A1N7QBU5</accession>
<feature type="binding site" evidence="7">
    <location>
        <begin position="46"/>
        <end position="48"/>
    </location>
    <ligand>
        <name>5-amino-6-(D-ribitylamino)uracil</name>
        <dbReference type="ChEBI" id="CHEBI:15934"/>
    </ligand>
</feature>
<evidence type="ECO:0000256" key="2">
    <source>
        <dbReference type="ARBA" id="ARBA00007424"/>
    </source>
</evidence>
<reference evidence="8 9" key="1">
    <citation type="submission" date="2017-01" db="EMBL/GenBank/DDBJ databases">
        <authorList>
            <person name="Mah S.A."/>
            <person name="Swanson W.J."/>
            <person name="Moy G.W."/>
            <person name="Vacquier V.D."/>
        </authorList>
    </citation>
    <scope>NUCLEOTIDE SEQUENCE [LARGE SCALE GENOMIC DNA]</scope>
    <source>
        <strain evidence="8 9">DSM 11589</strain>
    </source>
</reference>
<dbReference type="Proteomes" id="UP000185678">
    <property type="component" value="Unassembled WGS sequence"/>
</dbReference>
<comment type="pathway">
    <text evidence="1 7">Cofactor biosynthesis; riboflavin biosynthesis; riboflavin from 2-hydroxy-3-oxobutyl phosphate and 5-amino-6-(D-ribitylamino)uracil: step 1/2.</text>
</comment>
<feature type="binding site" evidence="7">
    <location>
        <position position="12"/>
    </location>
    <ligand>
        <name>5-amino-6-(D-ribitylamino)uracil</name>
        <dbReference type="ChEBI" id="CHEBI:15934"/>
    </ligand>
</feature>
<evidence type="ECO:0000256" key="3">
    <source>
        <dbReference type="ARBA" id="ARBA00012664"/>
    </source>
</evidence>
<keyword evidence="4 7" id="KW-0686">Riboflavin biosynthesis</keyword>
<dbReference type="OrthoDB" id="9797659at2"/>
<proteinExistence type="inferred from homology"/>
<dbReference type="HAMAP" id="MF_00178">
    <property type="entry name" value="Lumazine_synth"/>
    <property type="match status" value="1"/>
</dbReference>
<dbReference type="EC" id="2.5.1.78" evidence="3 7"/>